<dbReference type="RefSeq" id="XP_024741652.1">
    <property type="nucleotide sequence ID" value="XM_024874042.1"/>
</dbReference>
<dbReference type="PANTHER" id="PTHR22847:SF637">
    <property type="entry name" value="WD REPEAT DOMAIN 5B"/>
    <property type="match status" value="1"/>
</dbReference>
<dbReference type="EMBL" id="KZ613747">
    <property type="protein sequence ID" value="PMD64748.1"/>
    <property type="molecule type" value="Genomic_DNA"/>
</dbReference>
<dbReference type="InterPro" id="IPR001680">
    <property type="entry name" value="WD40_rpt"/>
</dbReference>
<dbReference type="PROSITE" id="PS50294">
    <property type="entry name" value="WD_REPEATS_REGION"/>
    <property type="match status" value="1"/>
</dbReference>
<keyword evidence="7" id="KW-0812">Transmembrane</keyword>
<evidence type="ECO:0000256" key="5">
    <source>
        <dbReference type="ARBA" id="ARBA00043913"/>
    </source>
</evidence>
<dbReference type="GO" id="GO:0005634">
    <property type="term" value="C:nucleus"/>
    <property type="evidence" value="ECO:0007669"/>
    <property type="project" value="TreeGrafter"/>
</dbReference>
<evidence type="ECO:0000256" key="2">
    <source>
        <dbReference type="ARBA" id="ARBA00022737"/>
    </source>
</evidence>
<comment type="similarity">
    <text evidence="3">Belongs to the WD repeat MDV1/CAF4 family.</text>
</comment>
<evidence type="ECO:0000313" key="8">
    <source>
        <dbReference type="EMBL" id="PMD64748.1"/>
    </source>
</evidence>
<evidence type="ECO:0000256" key="4">
    <source>
        <dbReference type="ARBA" id="ARBA00039789"/>
    </source>
</evidence>
<dbReference type="GeneID" id="36582122"/>
<sequence>AIVFSPDGRHVVSALDNETVRLWDTVIGMVLWILEGYLLLVSALAFSPDGKLLAQHVALVSDNEIVRLWDTATGTALWTLEGHIAAVAAVAFSPDGQQVAFADDRTVRLYNKGTGIILKGHTYLVRAIAFLRGGQQVASALYNGIILLWDTVIGIVLRVLEGHIHGIMAVMFLPDG</sequence>
<dbReference type="PANTHER" id="PTHR22847">
    <property type="entry name" value="WD40 REPEAT PROTEIN"/>
    <property type="match status" value="1"/>
</dbReference>
<protein>
    <recommendedName>
        <fullName evidence="4">Mitochondrial division protein 1</fullName>
    </recommendedName>
</protein>
<dbReference type="InParanoid" id="A0A2J6TP73"/>
<evidence type="ECO:0000256" key="1">
    <source>
        <dbReference type="ARBA" id="ARBA00022574"/>
    </source>
</evidence>
<evidence type="ECO:0000256" key="7">
    <source>
        <dbReference type="SAM" id="Phobius"/>
    </source>
</evidence>
<dbReference type="Gene3D" id="2.130.10.10">
    <property type="entry name" value="YVTN repeat-like/Quinoprotein amine dehydrogenase"/>
    <property type="match status" value="1"/>
</dbReference>
<evidence type="ECO:0000313" key="9">
    <source>
        <dbReference type="Proteomes" id="UP000235371"/>
    </source>
</evidence>
<dbReference type="SMART" id="SM00320">
    <property type="entry name" value="WD40"/>
    <property type="match status" value="3"/>
</dbReference>
<keyword evidence="1 6" id="KW-0853">WD repeat</keyword>
<evidence type="ECO:0000256" key="3">
    <source>
        <dbReference type="ARBA" id="ARBA00038415"/>
    </source>
</evidence>
<feature type="transmembrane region" description="Helical" evidence="7">
    <location>
        <begin position="26"/>
        <end position="46"/>
    </location>
</feature>
<dbReference type="PROSITE" id="PS50082">
    <property type="entry name" value="WD_REPEATS_2"/>
    <property type="match status" value="2"/>
</dbReference>
<dbReference type="Pfam" id="PF00400">
    <property type="entry name" value="WD40"/>
    <property type="match status" value="4"/>
</dbReference>
<evidence type="ECO:0000256" key="6">
    <source>
        <dbReference type="PROSITE-ProRule" id="PRU00221"/>
    </source>
</evidence>
<keyword evidence="2" id="KW-0677">Repeat</keyword>
<dbReference type="InterPro" id="IPR036322">
    <property type="entry name" value="WD40_repeat_dom_sf"/>
</dbReference>
<feature type="repeat" description="WD" evidence="6">
    <location>
        <begin position="118"/>
        <end position="150"/>
    </location>
</feature>
<comment type="function">
    <text evidence="5">Involved in mitochondrial fission. Acts as an adapter protein required to form mitochondrial fission complexes. Formation of these complexes is required to promote constriction and fission of the mitochondrial compartment at a late step in mitochondrial division.</text>
</comment>
<organism evidence="8 9">
    <name type="scientific">Hyaloscypha bicolor E</name>
    <dbReference type="NCBI Taxonomy" id="1095630"/>
    <lineage>
        <taxon>Eukaryota</taxon>
        <taxon>Fungi</taxon>
        <taxon>Dikarya</taxon>
        <taxon>Ascomycota</taxon>
        <taxon>Pezizomycotina</taxon>
        <taxon>Leotiomycetes</taxon>
        <taxon>Helotiales</taxon>
        <taxon>Hyaloscyphaceae</taxon>
        <taxon>Hyaloscypha</taxon>
        <taxon>Hyaloscypha bicolor</taxon>
    </lineage>
</organism>
<accession>A0A2J6TP73</accession>
<dbReference type="Proteomes" id="UP000235371">
    <property type="component" value="Unassembled WGS sequence"/>
</dbReference>
<proteinExistence type="inferred from homology"/>
<dbReference type="GO" id="GO:1990234">
    <property type="term" value="C:transferase complex"/>
    <property type="evidence" value="ECO:0007669"/>
    <property type="project" value="UniProtKB-ARBA"/>
</dbReference>
<name>A0A2J6TP73_9HELO</name>
<dbReference type="AlphaFoldDB" id="A0A2J6TP73"/>
<dbReference type="STRING" id="1095630.A0A2J6TP73"/>
<dbReference type="InterPro" id="IPR015943">
    <property type="entry name" value="WD40/YVTN_repeat-like_dom_sf"/>
</dbReference>
<dbReference type="SUPFAM" id="SSF50978">
    <property type="entry name" value="WD40 repeat-like"/>
    <property type="match status" value="1"/>
</dbReference>
<keyword evidence="7" id="KW-0472">Membrane</keyword>
<dbReference type="OrthoDB" id="538223at2759"/>
<keyword evidence="9" id="KW-1185">Reference proteome</keyword>
<keyword evidence="7" id="KW-1133">Transmembrane helix</keyword>
<feature type="non-terminal residue" evidence="8">
    <location>
        <position position="1"/>
    </location>
</feature>
<reference evidence="8 9" key="1">
    <citation type="submission" date="2016-04" db="EMBL/GenBank/DDBJ databases">
        <title>A degradative enzymes factory behind the ericoid mycorrhizal symbiosis.</title>
        <authorList>
            <consortium name="DOE Joint Genome Institute"/>
            <person name="Martino E."/>
            <person name="Morin E."/>
            <person name="Grelet G."/>
            <person name="Kuo A."/>
            <person name="Kohler A."/>
            <person name="Daghino S."/>
            <person name="Barry K."/>
            <person name="Choi C."/>
            <person name="Cichocki N."/>
            <person name="Clum A."/>
            <person name="Copeland A."/>
            <person name="Hainaut M."/>
            <person name="Haridas S."/>
            <person name="Labutti K."/>
            <person name="Lindquist E."/>
            <person name="Lipzen A."/>
            <person name="Khouja H.-R."/>
            <person name="Murat C."/>
            <person name="Ohm R."/>
            <person name="Olson A."/>
            <person name="Spatafora J."/>
            <person name="Veneault-Fourrey C."/>
            <person name="Henrissat B."/>
            <person name="Grigoriev I."/>
            <person name="Martin F."/>
            <person name="Perotto S."/>
        </authorList>
    </citation>
    <scope>NUCLEOTIDE SEQUENCE [LARGE SCALE GENOMIC DNA]</scope>
    <source>
        <strain evidence="8 9">E</strain>
    </source>
</reference>
<gene>
    <name evidence="8" type="ORF">K444DRAFT_520358</name>
</gene>
<feature type="repeat" description="WD" evidence="6">
    <location>
        <begin position="1"/>
        <end position="24"/>
    </location>
</feature>